<keyword evidence="1" id="KW-0378">Hydrolase</keyword>
<reference evidence="3 4" key="1">
    <citation type="submission" date="2021-06" db="EMBL/GenBank/DDBJ databases">
        <title>Bacillus sp. RD4P76, an endophyte from a halophyte.</title>
        <authorList>
            <person name="Sun J.-Q."/>
        </authorList>
    </citation>
    <scope>NUCLEOTIDE SEQUENCE [LARGE SCALE GENOMIC DNA]</scope>
    <source>
        <strain evidence="3 4">JCM 17098</strain>
    </source>
</reference>
<feature type="domain" description="Calcineurin-like phosphoesterase" evidence="2">
    <location>
        <begin position="2"/>
        <end position="199"/>
    </location>
</feature>
<dbReference type="CDD" id="cd00840">
    <property type="entry name" value="MPP_Mre11_N"/>
    <property type="match status" value="1"/>
</dbReference>
<evidence type="ECO:0000313" key="3">
    <source>
        <dbReference type="EMBL" id="MBU9720733.1"/>
    </source>
</evidence>
<keyword evidence="4" id="KW-1185">Reference proteome</keyword>
<comment type="caution">
    <text evidence="3">The sequence shown here is derived from an EMBL/GenBank/DDBJ whole genome shotgun (WGS) entry which is preliminary data.</text>
</comment>
<evidence type="ECO:0000256" key="1">
    <source>
        <dbReference type="ARBA" id="ARBA00022801"/>
    </source>
</evidence>
<name>A0ABS6JQ95_9BACI</name>
<gene>
    <name evidence="3" type="ORF">KS407_04645</name>
</gene>
<dbReference type="InterPro" id="IPR014576">
    <property type="entry name" value="Pesterase_YhaO"/>
</dbReference>
<dbReference type="InterPro" id="IPR041796">
    <property type="entry name" value="Mre11_N"/>
</dbReference>
<dbReference type="PANTHER" id="PTHR30337:SF7">
    <property type="entry name" value="PHOSPHOESTERASE"/>
    <property type="match status" value="1"/>
</dbReference>
<organism evidence="3 4">
    <name type="scientific">Evansella alkalicola</name>
    <dbReference type="NCBI Taxonomy" id="745819"/>
    <lineage>
        <taxon>Bacteria</taxon>
        <taxon>Bacillati</taxon>
        <taxon>Bacillota</taxon>
        <taxon>Bacilli</taxon>
        <taxon>Bacillales</taxon>
        <taxon>Bacillaceae</taxon>
        <taxon>Evansella</taxon>
    </lineage>
</organism>
<dbReference type="GO" id="GO:0004527">
    <property type="term" value="F:exonuclease activity"/>
    <property type="evidence" value="ECO:0007669"/>
    <property type="project" value="UniProtKB-KW"/>
</dbReference>
<dbReference type="Pfam" id="PF00149">
    <property type="entry name" value="Metallophos"/>
    <property type="match status" value="1"/>
</dbReference>
<dbReference type="InterPro" id="IPR004843">
    <property type="entry name" value="Calcineurin-like_PHP"/>
</dbReference>
<accession>A0ABS6JQ95</accession>
<dbReference type="EMBL" id="JAHQCR010000021">
    <property type="protein sequence ID" value="MBU9720733.1"/>
    <property type="molecule type" value="Genomic_DNA"/>
</dbReference>
<keyword evidence="3" id="KW-0540">Nuclease</keyword>
<dbReference type="InterPro" id="IPR050535">
    <property type="entry name" value="DNA_Repair-Maintenance_Comp"/>
</dbReference>
<evidence type="ECO:0000313" key="4">
    <source>
        <dbReference type="Proteomes" id="UP000790580"/>
    </source>
</evidence>
<dbReference type="PANTHER" id="PTHR30337">
    <property type="entry name" value="COMPONENT OF ATP-DEPENDENT DSDNA EXONUCLEASE"/>
    <property type="match status" value="1"/>
</dbReference>
<protein>
    <submittedName>
        <fullName evidence="3">DNA repair exonuclease</fullName>
    </submittedName>
</protein>
<proteinExistence type="predicted"/>
<dbReference type="PIRSF" id="PIRSF033091">
    <property type="entry name" value="Pesterase_YhaO"/>
    <property type="match status" value="1"/>
</dbReference>
<sequence>MIRFIHCADIHLGRSIRSHMDMPDDFVEAVQQATYLSFQRIIDKAIELNVDFVLVCGDLFDNEHRSLRAQWFVKKQAVRLAERNIPLYLIHGNHDPLIKMKLPISMPENVHVFPESVQAIKRKFREEEVYIYGFSYPERAYKDNPIPPYKKEGDDKAYHIGMLHGQELMQQDHDPYAPFSLGELKEKGFDYWALGHIHKRQILSEKPPIVYPGNVQGGHRKETGSKGAYYVELTKTDTNMMFIGTAPVEWLKIQAKIDGLDSMEMFMEHIEEEIKNEISGNQYFIDLEVIGKGVLHDQLIDYKDQQEFISLLRDELSISVRNVWIEKIHFKTMPFIDRKELSNQEHLMGDVVRIVDSLKMEKTDEAALRPVFSHPILKQFLDQLSEVDRQEILDQAENLLLTSLMDNEVRR</sequence>
<evidence type="ECO:0000259" key="2">
    <source>
        <dbReference type="Pfam" id="PF00149"/>
    </source>
</evidence>
<dbReference type="RefSeq" id="WP_216943311.1">
    <property type="nucleotide sequence ID" value="NZ_JAHQCR010000021.1"/>
</dbReference>
<keyword evidence="3" id="KW-0269">Exonuclease</keyword>
<dbReference type="Proteomes" id="UP000790580">
    <property type="component" value="Unassembled WGS sequence"/>
</dbReference>